<evidence type="ECO:0000313" key="3">
    <source>
        <dbReference type="Proteomes" id="UP001497457"/>
    </source>
</evidence>
<proteinExistence type="predicted"/>
<evidence type="ECO:0000256" key="1">
    <source>
        <dbReference type="SAM" id="SignalP"/>
    </source>
</evidence>
<keyword evidence="3" id="KW-1185">Reference proteome</keyword>
<organism evidence="2 3">
    <name type="scientific">Urochloa decumbens</name>
    <dbReference type="NCBI Taxonomy" id="240449"/>
    <lineage>
        <taxon>Eukaryota</taxon>
        <taxon>Viridiplantae</taxon>
        <taxon>Streptophyta</taxon>
        <taxon>Embryophyta</taxon>
        <taxon>Tracheophyta</taxon>
        <taxon>Spermatophyta</taxon>
        <taxon>Magnoliopsida</taxon>
        <taxon>Liliopsida</taxon>
        <taxon>Poales</taxon>
        <taxon>Poaceae</taxon>
        <taxon>PACMAD clade</taxon>
        <taxon>Panicoideae</taxon>
        <taxon>Panicodae</taxon>
        <taxon>Paniceae</taxon>
        <taxon>Melinidinae</taxon>
        <taxon>Urochloa</taxon>
    </lineage>
</organism>
<evidence type="ECO:0000313" key="2">
    <source>
        <dbReference type="EMBL" id="CAL4996655.1"/>
    </source>
</evidence>
<accession>A0ABC9BCL2</accession>
<feature type="chain" id="PRO_5044884940" description="Pectinesterase inhibitor domain-containing protein" evidence="1">
    <location>
        <begin position="21"/>
        <end position="201"/>
    </location>
</feature>
<evidence type="ECO:0008006" key="4">
    <source>
        <dbReference type="Google" id="ProtNLM"/>
    </source>
</evidence>
<name>A0ABC9BCL2_9POAL</name>
<dbReference type="Proteomes" id="UP001497457">
    <property type="component" value="Chromosome 25rd"/>
</dbReference>
<dbReference type="PANTHER" id="PTHR34838:SF1">
    <property type="entry name" value="OS08G0143150 PROTEIN"/>
    <property type="match status" value="1"/>
</dbReference>
<dbReference type="SUPFAM" id="SSF101148">
    <property type="entry name" value="Plant invertase/pectin methylesterase inhibitor"/>
    <property type="match status" value="1"/>
</dbReference>
<feature type="signal peptide" evidence="1">
    <location>
        <begin position="1"/>
        <end position="20"/>
    </location>
</feature>
<dbReference type="EMBL" id="OZ075135">
    <property type="protein sequence ID" value="CAL4996655.1"/>
    <property type="molecule type" value="Genomic_DNA"/>
</dbReference>
<sequence>MASLFSIFLLSLLATLGADGVIGSRQCQRIPSMTAESACTAVTGTPHMRELCIRTLLPSGAGTSSGTAAAPVPVTRHAAAAVQAALGSYAATVAAATSLLDGGFVPADGEKAAVGDCMVGYGRARIAMARVAGDLEPADGGCGDTEAGLRAGYTAGLRGMDGCRRSLIDFPASPLVDRNLADRNMTLLVALLCSLVPAPLA</sequence>
<protein>
    <recommendedName>
        <fullName evidence="4">Pectinesterase inhibitor domain-containing protein</fullName>
    </recommendedName>
</protein>
<keyword evidence="1" id="KW-0732">Signal</keyword>
<reference evidence="2" key="1">
    <citation type="submission" date="2024-10" db="EMBL/GenBank/DDBJ databases">
        <authorList>
            <person name="Ryan C."/>
        </authorList>
    </citation>
    <scope>NUCLEOTIDE SEQUENCE [LARGE SCALE GENOMIC DNA]</scope>
</reference>
<gene>
    <name evidence="2" type="ORF">URODEC1_LOCUS63022</name>
</gene>
<dbReference type="AlphaFoldDB" id="A0ABC9BCL2"/>
<dbReference type="InterPro" id="IPR035513">
    <property type="entry name" value="Invertase/methylesterase_inhib"/>
</dbReference>
<dbReference type="PANTHER" id="PTHR34838">
    <property type="entry name" value="OS08G0142100 PROTEIN-RELATED"/>
    <property type="match status" value="1"/>
</dbReference>
<dbReference type="Gene3D" id="1.20.140.40">
    <property type="entry name" value="Invertase/pectin methylesterase inhibitor family protein"/>
    <property type="match status" value="1"/>
</dbReference>